<keyword evidence="3" id="KW-1185">Reference proteome</keyword>
<feature type="compositionally biased region" description="Basic and acidic residues" evidence="1">
    <location>
        <begin position="451"/>
        <end position="470"/>
    </location>
</feature>
<feature type="region of interest" description="Disordered" evidence="1">
    <location>
        <begin position="243"/>
        <end position="270"/>
    </location>
</feature>
<feature type="compositionally biased region" description="Low complexity" evidence="1">
    <location>
        <begin position="434"/>
        <end position="447"/>
    </location>
</feature>
<name>A0AAV4LNY2_BABCB</name>
<dbReference type="Proteomes" id="UP001497744">
    <property type="component" value="Unassembled WGS sequence"/>
</dbReference>
<dbReference type="EMBL" id="BPLF01000001">
    <property type="protein sequence ID" value="GIX61505.1"/>
    <property type="molecule type" value="Genomic_DNA"/>
</dbReference>
<feature type="region of interest" description="Disordered" evidence="1">
    <location>
        <begin position="105"/>
        <end position="184"/>
    </location>
</feature>
<sequence length="700" mass="74900">MNTDAPGGTQPAEGQECQCGCERCLITYLGKVDRALLPKIRIPCYRRCEPCKLKHDIILRRPATTEIKDEVRKPYTPVNGVSMGGGQNKQHNPAVIETEAGATSLASGNSFSVEKPNPRQEEFITPEAEEKRETGAIGADSEAAVGNGETPGREGLAGEDSVEVEPKESAIGQTPTVTAPENSTIQPNVTDCELVETADTASQVSPESPVASRVSRILSCDVRLLPFKVTTLDLDSGLVSVAEPSDNEMAPDSRRSSPRSNQPASPGKTVTIRAKICGNRGFVACKTSKTAVPTTAATKSAGKPGNYCQVDTARKAPGRQAAPETSAYRRPPKTSVYSPKAPPAKIKSNSYESMSSRSVEDFLSKSSFTSSRRSIGLSSQNFCRTATSNASRMSSIESRPPWYPLRSPSRGERDEIPGPKVGAPAPRQHKLTKAKSTISSKSKASTAGRPGNERVADLCDARSPKQEKRKQSLSASSRGAYKNGRDFLEMGERVYCTFRGVMHPLNNRKARPSAFVGNVARGTARASTTSRSMSYVPATNLHDCSDDQCEECVSESDATCYASDGQSSDCSSCECVKVSGCGNRGCGQEREQETDICSCCAANQQQVGSTHCTCPNVISRNCYYAGASGRTARPRGGSPWQAADNCNCCTVALDGARCNTSVPRYARPCEYLSGPGVMVQRRAVPVAGNRSVLTYQYANH</sequence>
<accession>A0AAV4LNY2</accession>
<feature type="compositionally biased region" description="Polar residues" evidence="1">
    <location>
        <begin position="171"/>
        <end position="184"/>
    </location>
</feature>
<gene>
    <name evidence="2" type="ORF">BcabD6B2_09400</name>
</gene>
<proteinExistence type="predicted"/>
<comment type="caution">
    <text evidence="2">The sequence shown here is derived from an EMBL/GenBank/DDBJ whole genome shotgun (WGS) entry which is preliminary data.</text>
</comment>
<evidence type="ECO:0000313" key="3">
    <source>
        <dbReference type="Proteomes" id="UP001497744"/>
    </source>
</evidence>
<feature type="compositionally biased region" description="Polar residues" evidence="1">
    <location>
        <begin position="347"/>
        <end position="357"/>
    </location>
</feature>
<feature type="region of interest" description="Disordered" evidence="1">
    <location>
        <begin position="387"/>
        <end position="478"/>
    </location>
</feature>
<organism evidence="2 3">
    <name type="scientific">Babesia caballi</name>
    <dbReference type="NCBI Taxonomy" id="5871"/>
    <lineage>
        <taxon>Eukaryota</taxon>
        <taxon>Sar</taxon>
        <taxon>Alveolata</taxon>
        <taxon>Apicomplexa</taxon>
        <taxon>Aconoidasida</taxon>
        <taxon>Piroplasmida</taxon>
        <taxon>Babesiidae</taxon>
        <taxon>Babesia</taxon>
    </lineage>
</organism>
<dbReference type="AlphaFoldDB" id="A0AAV4LNY2"/>
<evidence type="ECO:0000256" key="1">
    <source>
        <dbReference type="SAM" id="MobiDB-lite"/>
    </source>
</evidence>
<feature type="region of interest" description="Disordered" evidence="1">
    <location>
        <begin position="296"/>
        <end position="358"/>
    </location>
</feature>
<evidence type="ECO:0000313" key="2">
    <source>
        <dbReference type="EMBL" id="GIX61505.1"/>
    </source>
</evidence>
<feature type="compositionally biased region" description="Polar residues" evidence="1">
    <location>
        <begin position="387"/>
        <end position="397"/>
    </location>
</feature>
<feature type="compositionally biased region" description="Basic and acidic residues" evidence="1">
    <location>
        <begin position="116"/>
        <end position="134"/>
    </location>
</feature>
<dbReference type="RefSeq" id="XP_067713576.1">
    <property type="nucleotide sequence ID" value="XM_067857475.1"/>
</dbReference>
<dbReference type="GeneID" id="94192988"/>
<reference evidence="2 3" key="1">
    <citation type="submission" date="2021-06" db="EMBL/GenBank/DDBJ databases">
        <title>Genome sequence of Babesia caballi.</title>
        <authorList>
            <person name="Yamagishi J."/>
            <person name="Kidaka T."/>
            <person name="Ochi A."/>
        </authorList>
    </citation>
    <scope>NUCLEOTIDE SEQUENCE [LARGE SCALE GENOMIC DNA]</scope>
    <source>
        <strain evidence="2">USDA-D6B2</strain>
    </source>
</reference>
<protein>
    <submittedName>
        <fullName evidence="2">Uncharacterized protein</fullName>
    </submittedName>
</protein>